<proteinExistence type="predicted"/>
<reference evidence="1" key="1">
    <citation type="submission" date="2024-06" db="EMBL/GenBank/DDBJ databases">
        <title>Caulobacter inopinatus, sp. nov.</title>
        <authorList>
            <person name="Donachie S.P."/>
        </authorList>
    </citation>
    <scope>NUCLEOTIDE SEQUENCE</scope>
    <source>
        <strain evidence="1">73W</strain>
    </source>
</reference>
<dbReference type="InterPro" id="IPR014985">
    <property type="entry name" value="WbqC"/>
</dbReference>
<dbReference type="RefSeq" id="WP_369058808.1">
    <property type="nucleotide sequence ID" value="NZ_CP158375.1"/>
</dbReference>
<organism evidence="1">
    <name type="scientific">Caulobacter sp. 73W</name>
    <dbReference type="NCBI Taxonomy" id="3161137"/>
    <lineage>
        <taxon>Bacteria</taxon>
        <taxon>Pseudomonadati</taxon>
        <taxon>Pseudomonadota</taxon>
        <taxon>Alphaproteobacteria</taxon>
        <taxon>Caulobacterales</taxon>
        <taxon>Caulobacteraceae</taxon>
        <taxon>Caulobacter</taxon>
    </lineage>
</organism>
<sequence>MTTPQAARTAAIMQPTYLPYLGYFELIAASEVFIFLDDVQFARRSWQSRNRILLSGQEQMLTIPVRGHDRDTALDSIHIADDQPWRAKHLQSLRHAYAGRPGAAEGLAFMEEQLARPADRLSQFTAGLIEAAASRLGLAPRFVRASDLGCGETRSRHLLALCRAMNVEQYISPRGSEGYMTQEGVFEAEGFPVRFMDFVPQPYEQGSPEFTPYMGFIDAVMNLGWAGTADLVRRPG</sequence>
<gene>
    <name evidence="1" type="ORF">ABOZ73_14290</name>
</gene>
<evidence type="ECO:0000313" key="1">
    <source>
        <dbReference type="EMBL" id="XDO95951.1"/>
    </source>
</evidence>
<protein>
    <submittedName>
        <fullName evidence="1">WbqC family protein</fullName>
    </submittedName>
</protein>
<dbReference type="AlphaFoldDB" id="A0AB39KR21"/>
<name>A0AB39KR21_9CAUL</name>
<accession>A0AB39KR21</accession>
<dbReference type="Pfam" id="PF08889">
    <property type="entry name" value="WbqC"/>
    <property type="match status" value="1"/>
</dbReference>
<dbReference type="EMBL" id="CP158375">
    <property type="protein sequence ID" value="XDO95951.1"/>
    <property type="molecule type" value="Genomic_DNA"/>
</dbReference>